<evidence type="ECO:0000256" key="4">
    <source>
        <dbReference type="ARBA" id="ARBA00023139"/>
    </source>
</evidence>
<dbReference type="PROSITE" id="PS51257">
    <property type="entry name" value="PROKAR_LIPOPROTEIN"/>
    <property type="match status" value="1"/>
</dbReference>
<evidence type="ECO:0000256" key="3">
    <source>
        <dbReference type="ARBA" id="ARBA00023136"/>
    </source>
</evidence>
<dbReference type="EMBL" id="QQOH01000004">
    <property type="protein sequence ID" value="RDE18727.1"/>
    <property type="molecule type" value="Genomic_DNA"/>
</dbReference>
<keyword evidence="3" id="KW-0472">Membrane</keyword>
<keyword evidence="6" id="KW-0449">Lipoprotein</keyword>
<dbReference type="RefSeq" id="WP_114696341.1">
    <property type="nucleotide sequence ID" value="NZ_QQOH01000004.1"/>
</dbReference>
<proteinExistence type="predicted"/>
<dbReference type="Proteomes" id="UP000253769">
    <property type="component" value="Unassembled WGS sequence"/>
</dbReference>
<dbReference type="NCBIfam" id="NF047847">
    <property type="entry name" value="SS_mature_LptM"/>
    <property type="match status" value="1"/>
</dbReference>
<keyword evidence="4" id="KW-0564">Palmitate</keyword>
<comment type="caution">
    <text evidence="7">The sequence shown here is derived from an EMBL/GenBank/DDBJ whole genome shotgun (WGS) entry which is preliminary data.</text>
</comment>
<dbReference type="Pfam" id="PF13627">
    <property type="entry name" value="LptM_cons"/>
    <property type="match status" value="1"/>
</dbReference>
<evidence type="ECO:0008006" key="9">
    <source>
        <dbReference type="Google" id="ProtNLM"/>
    </source>
</evidence>
<dbReference type="GO" id="GO:0009279">
    <property type="term" value="C:cell outer membrane"/>
    <property type="evidence" value="ECO:0007669"/>
    <property type="project" value="UniProtKB-SubCell"/>
</dbReference>
<dbReference type="AlphaFoldDB" id="A0A369WAP5"/>
<keyword evidence="8" id="KW-1185">Reference proteome</keyword>
<organism evidence="7 8">
    <name type="scientific">Motiliproteus coralliicola</name>
    <dbReference type="NCBI Taxonomy" id="2283196"/>
    <lineage>
        <taxon>Bacteria</taxon>
        <taxon>Pseudomonadati</taxon>
        <taxon>Pseudomonadota</taxon>
        <taxon>Gammaproteobacteria</taxon>
        <taxon>Oceanospirillales</taxon>
        <taxon>Oceanospirillaceae</taxon>
        <taxon>Motiliproteus</taxon>
    </lineage>
</organism>
<evidence type="ECO:0000256" key="5">
    <source>
        <dbReference type="ARBA" id="ARBA00023237"/>
    </source>
</evidence>
<gene>
    <name evidence="7" type="ORF">DV711_13945</name>
</gene>
<evidence type="ECO:0000256" key="1">
    <source>
        <dbReference type="ARBA" id="ARBA00004459"/>
    </source>
</evidence>
<reference evidence="7 8" key="1">
    <citation type="submission" date="2018-07" db="EMBL/GenBank/DDBJ databases">
        <title>Motiliproteus coralliicola sp. nov., a bacterium isolated from Coral.</title>
        <authorList>
            <person name="Wang G."/>
        </authorList>
    </citation>
    <scope>NUCLEOTIDE SEQUENCE [LARGE SCALE GENOMIC DNA]</scope>
    <source>
        <strain evidence="7 8">C34</strain>
    </source>
</reference>
<accession>A0A369WAP5</accession>
<evidence type="ECO:0000313" key="7">
    <source>
        <dbReference type="EMBL" id="RDE18727.1"/>
    </source>
</evidence>
<name>A0A369WAP5_9GAMM</name>
<evidence type="ECO:0000313" key="8">
    <source>
        <dbReference type="Proteomes" id="UP000253769"/>
    </source>
</evidence>
<keyword evidence="2" id="KW-0732">Signal</keyword>
<comment type="subcellular location">
    <subcellularLocation>
        <location evidence="1">Cell outer membrane</location>
        <topology evidence="1">Lipid-anchor</topology>
    </subcellularLocation>
</comment>
<evidence type="ECO:0000256" key="6">
    <source>
        <dbReference type="ARBA" id="ARBA00023288"/>
    </source>
</evidence>
<evidence type="ECO:0000256" key="2">
    <source>
        <dbReference type="ARBA" id="ARBA00022729"/>
    </source>
</evidence>
<dbReference type="InterPro" id="IPR032831">
    <property type="entry name" value="LptM_cons"/>
</dbReference>
<sequence>MRWLAPLLLGLLLIGCGQKGDLYLPKDPAPSQKQDQQQGKS</sequence>
<protein>
    <recommendedName>
        <fullName evidence="9">Lipopeptide</fullName>
    </recommendedName>
</protein>
<keyword evidence="5" id="KW-0998">Cell outer membrane</keyword>